<protein>
    <recommendedName>
        <fullName evidence="3">Deoxyribodipyrimidine photo-lyase</fullName>
        <ecNumber evidence="2">4.1.99.3</ecNumber>
    </recommendedName>
</protein>
<accession>A0A6M7X0U6</accession>
<dbReference type="SUPFAM" id="SSF48173">
    <property type="entry name" value="Cryptochrome/photolyase FAD-binding domain"/>
    <property type="match status" value="1"/>
</dbReference>
<comment type="cofactor">
    <cofactor evidence="1">
        <name>(6R)-5,10-methylene-5,6,7,8-tetrahydrofolate</name>
        <dbReference type="ChEBI" id="CHEBI:15636"/>
    </cofactor>
</comment>
<feature type="binding site" evidence="8">
    <location>
        <begin position="372"/>
        <end position="374"/>
    </location>
    <ligand>
        <name>FAD</name>
        <dbReference type="ChEBI" id="CHEBI:57692"/>
    </ligand>
</feature>
<dbReference type="PROSITE" id="PS00691">
    <property type="entry name" value="DNA_PHOTOLYASES_1_2"/>
    <property type="match status" value="1"/>
</dbReference>
<evidence type="ECO:0000256" key="8">
    <source>
        <dbReference type="PIRSR" id="PIRSR602081-1"/>
    </source>
</evidence>
<keyword evidence="6 10" id="KW-0157">Chromophore</keyword>
<dbReference type="GO" id="GO:0009416">
    <property type="term" value="P:response to light stimulus"/>
    <property type="evidence" value="ECO:0007669"/>
    <property type="project" value="TreeGrafter"/>
</dbReference>
<evidence type="ECO:0000256" key="2">
    <source>
        <dbReference type="ARBA" id="ARBA00013149"/>
    </source>
</evidence>
<dbReference type="GO" id="GO:0071949">
    <property type="term" value="F:FAD binding"/>
    <property type="evidence" value="ECO:0007669"/>
    <property type="project" value="TreeGrafter"/>
</dbReference>
<dbReference type="InterPro" id="IPR018394">
    <property type="entry name" value="DNA_photolyase_1_CS_C"/>
</dbReference>
<comment type="cofactor">
    <cofactor evidence="8">
        <name>FAD</name>
        <dbReference type="ChEBI" id="CHEBI:57692"/>
    </cofactor>
    <text evidence="8">Binds 1 FAD per subunit.</text>
</comment>
<dbReference type="InterPro" id="IPR006050">
    <property type="entry name" value="DNA_photolyase_N"/>
</dbReference>
<dbReference type="Pfam" id="PF00875">
    <property type="entry name" value="DNA_photolyase"/>
    <property type="match status" value="1"/>
</dbReference>
<dbReference type="GO" id="GO:0000719">
    <property type="term" value="P:photoreactive repair"/>
    <property type="evidence" value="ECO:0007669"/>
    <property type="project" value="UniProtKB-ARBA"/>
</dbReference>
<evidence type="ECO:0000313" key="13">
    <source>
        <dbReference type="Proteomes" id="UP000503017"/>
    </source>
</evidence>
<evidence type="ECO:0000256" key="7">
    <source>
        <dbReference type="ARBA" id="ARBA00033999"/>
    </source>
</evidence>
<comment type="similarity">
    <text evidence="10">Belongs to the DNA photolyase family.</text>
</comment>
<proteinExistence type="inferred from homology"/>
<evidence type="ECO:0000256" key="1">
    <source>
        <dbReference type="ARBA" id="ARBA00001932"/>
    </source>
</evidence>
<dbReference type="InterPro" id="IPR014729">
    <property type="entry name" value="Rossmann-like_a/b/a_fold"/>
</dbReference>
<dbReference type="PROSITE" id="PS51645">
    <property type="entry name" value="PHR_CRY_ALPHA_BETA"/>
    <property type="match status" value="1"/>
</dbReference>
<dbReference type="PANTHER" id="PTHR11455:SF9">
    <property type="entry name" value="CRYPTOCHROME CIRCADIAN CLOCK 5 ISOFORM X1"/>
    <property type="match status" value="1"/>
</dbReference>
<feature type="binding site" evidence="8">
    <location>
        <begin position="240"/>
        <end position="244"/>
    </location>
    <ligand>
        <name>FAD</name>
        <dbReference type="ChEBI" id="CHEBI:57692"/>
    </ligand>
</feature>
<evidence type="ECO:0000256" key="9">
    <source>
        <dbReference type="PIRSR" id="PIRSR602081-2"/>
    </source>
</evidence>
<evidence type="ECO:0000256" key="6">
    <source>
        <dbReference type="ARBA" id="ARBA00022991"/>
    </source>
</evidence>
<evidence type="ECO:0000256" key="10">
    <source>
        <dbReference type="RuleBase" id="RU004182"/>
    </source>
</evidence>
<evidence type="ECO:0000256" key="4">
    <source>
        <dbReference type="ARBA" id="ARBA00022630"/>
    </source>
</evidence>
<evidence type="ECO:0000256" key="3">
    <source>
        <dbReference type="ARBA" id="ARBA00014046"/>
    </source>
</evidence>
<evidence type="ECO:0000256" key="5">
    <source>
        <dbReference type="ARBA" id="ARBA00022827"/>
    </source>
</evidence>
<dbReference type="FunFam" id="1.10.579.10:FF:000003">
    <property type="entry name" value="Deoxyribodipyrimidine photo-lyase"/>
    <property type="match status" value="1"/>
</dbReference>
<sequence>MTDSEAPILVLFRNDLRVRDNRALSAAAATGRPVVPLFILDEEAKLTRRKGGASRWWLHHSLHALARDIEALGARLILRQGATETIVSDAIGTTKAASVFWNRRYAPADIETDKAMMAKLRKDGFVAESFDGFLLHEPSRLRTQSGDFYKVFTPFYRKLADLEHRDPVDAPDKLAGWNGRLHADPLDALELLPKNPDWSGGLAKRWQPGEQGARQQLETFIEDRLDGYAEGRDFPGEDATSCLSPHLAHGEITPFQIMAAVSRKRSGDADTFRKELGWREFSYHLLFNLPKLHSENIREEFDAFKWQAAAAELKAWQHGLTGYPIVDAGLRELWQTGYMHNRVRMIAASFLIKDLLIDWREGEKWFWDTLVDADAASNPASWQWVAGSGADAAPYFRIFNPVLQGEKFDPKGTYVRQYVPELAKLPDKYLHRPWEAPADVMRQSGLTLGRDYPQPIVDHAMARDRALAAYRTARGQ</sequence>
<dbReference type="AlphaFoldDB" id="A0A6M7X0U6"/>
<dbReference type="Gene3D" id="1.10.579.10">
    <property type="entry name" value="DNA Cyclobutane Dipyrimidine Photolyase, subunit A, domain 3"/>
    <property type="match status" value="1"/>
</dbReference>
<feature type="site" description="Electron transfer via tryptophanyl radical" evidence="9">
    <location>
        <position position="306"/>
    </location>
</feature>
<dbReference type="SUPFAM" id="SSF52425">
    <property type="entry name" value="Cryptochrome/photolyase, N-terminal domain"/>
    <property type="match status" value="1"/>
</dbReference>
<dbReference type="Gene3D" id="1.25.40.80">
    <property type="match status" value="1"/>
</dbReference>
<name>A0A6M7X0U6_RHILI</name>
<evidence type="ECO:0000259" key="11">
    <source>
        <dbReference type="PROSITE" id="PS51645"/>
    </source>
</evidence>
<dbReference type="InterPro" id="IPR036134">
    <property type="entry name" value="Crypto/Photolyase_FAD-like_sf"/>
</dbReference>
<feature type="site" description="Electron transfer via tryptophanyl radical" evidence="9">
    <location>
        <position position="359"/>
    </location>
</feature>
<reference evidence="12 13" key="1">
    <citation type="submission" date="2018-10" db="EMBL/GenBank/DDBJ databases">
        <authorList>
            <person name="Perry B.J."/>
            <person name="Sullivan J.T."/>
            <person name="Murphy R.J.T."/>
            <person name="Ramsay J.P."/>
            <person name="Ronson C.W."/>
        </authorList>
    </citation>
    <scope>NUCLEOTIDE SEQUENCE [LARGE SCALE GENOMIC DNA]</scope>
    <source>
        <strain evidence="12 13">R88b</strain>
    </source>
</reference>
<evidence type="ECO:0000313" key="12">
    <source>
        <dbReference type="EMBL" id="QKD06713.1"/>
    </source>
</evidence>
<dbReference type="PANTHER" id="PTHR11455">
    <property type="entry name" value="CRYPTOCHROME"/>
    <property type="match status" value="1"/>
</dbReference>
<feature type="domain" description="Photolyase/cryptochrome alpha/beta" evidence="11">
    <location>
        <begin position="6"/>
        <end position="135"/>
    </location>
</feature>
<dbReference type="EMBL" id="CP033367">
    <property type="protein sequence ID" value="QKD06713.1"/>
    <property type="molecule type" value="Genomic_DNA"/>
</dbReference>
<keyword evidence="4 8" id="KW-0285">Flavoprotein</keyword>
<dbReference type="Gene3D" id="3.40.50.620">
    <property type="entry name" value="HUPs"/>
    <property type="match status" value="1"/>
</dbReference>
<dbReference type="InterPro" id="IPR005101">
    <property type="entry name" value="Cryptochr/Photolyase_FAD-bd"/>
</dbReference>
<dbReference type="GO" id="GO:0003904">
    <property type="term" value="F:deoxyribodipyrimidine photo-lyase activity"/>
    <property type="evidence" value="ECO:0007669"/>
    <property type="project" value="UniProtKB-EC"/>
</dbReference>
<dbReference type="InterPro" id="IPR002081">
    <property type="entry name" value="Cryptochrome/DNA_photolyase_1"/>
</dbReference>
<comment type="catalytic activity">
    <reaction evidence="7">
        <text>cyclobutadipyrimidine (in DNA) = 2 pyrimidine residues (in DNA).</text>
        <dbReference type="EC" id="4.1.99.3"/>
    </reaction>
</comment>
<dbReference type="RefSeq" id="WP_027033499.1">
    <property type="nucleotide sequence ID" value="NZ_CP033367.1"/>
</dbReference>
<organism evidence="12 13">
    <name type="scientific">Mesorhizobium loti R88b</name>
    <dbReference type="NCBI Taxonomy" id="935548"/>
    <lineage>
        <taxon>Bacteria</taxon>
        <taxon>Pseudomonadati</taxon>
        <taxon>Pseudomonadota</taxon>
        <taxon>Alphaproteobacteria</taxon>
        <taxon>Hyphomicrobiales</taxon>
        <taxon>Phyllobacteriaceae</taxon>
        <taxon>Mesorhizobium</taxon>
    </lineage>
</organism>
<gene>
    <name evidence="12" type="ORF">EB235_32005</name>
</gene>
<feature type="binding site" evidence="8">
    <location>
        <position position="272"/>
    </location>
    <ligand>
        <name>FAD</name>
        <dbReference type="ChEBI" id="CHEBI:57692"/>
    </ligand>
</feature>
<keyword evidence="12" id="KW-0456">Lyase</keyword>
<dbReference type="Proteomes" id="UP000503017">
    <property type="component" value="Chromosome"/>
</dbReference>
<dbReference type="EC" id="4.1.99.3" evidence="2"/>
<keyword evidence="5 8" id="KW-0274">FAD</keyword>
<dbReference type="GO" id="GO:0003677">
    <property type="term" value="F:DNA binding"/>
    <property type="evidence" value="ECO:0007669"/>
    <property type="project" value="TreeGrafter"/>
</dbReference>
<dbReference type="PRINTS" id="PR00147">
    <property type="entry name" value="DNAPHOTLYASE"/>
</dbReference>
<feature type="binding site" evidence="8">
    <location>
        <position position="228"/>
    </location>
    <ligand>
        <name>FAD</name>
        <dbReference type="ChEBI" id="CHEBI:57692"/>
    </ligand>
</feature>
<dbReference type="Pfam" id="PF03441">
    <property type="entry name" value="FAD_binding_7"/>
    <property type="match status" value="1"/>
</dbReference>
<dbReference type="InterPro" id="IPR036155">
    <property type="entry name" value="Crypto/Photolyase_N_sf"/>
</dbReference>
<feature type="site" description="Electron transfer via tryptophanyl radical" evidence="9">
    <location>
        <position position="382"/>
    </location>
</feature>